<evidence type="ECO:0000256" key="3">
    <source>
        <dbReference type="ARBA" id="ARBA00022630"/>
    </source>
</evidence>
<dbReference type="STRING" id="1523247.SAMN05660464_4528"/>
<organism evidence="8 9">
    <name type="scientific">Geodermatophilus dictyosporus</name>
    <dbReference type="NCBI Taxonomy" id="1523247"/>
    <lineage>
        <taxon>Bacteria</taxon>
        <taxon>Bacillati</taxon>
        <taxon>Actinomycetota</taxon>
        <taxon>Actinomycetes</taxon>
        <taxon>Geodermatophilales</taxon>
        <taxon>Geodermatophilaceae</taxon>
        <taxon>Geodermatophilus</taxon>
    </lineage>
</organism>
<dbReference type="Pfam" id="PF00441">
    <property type="entry name" value="Acyl-CoA_dh_1"/>
    <property type="match status" value="1"/>
</dbReference>
<evidence type="ECO:0000259" key="6">
    <source>
        <dbReference type="Pfam" id="PF00441"/>
    </source>
</evidence>
<dbReference type="RefSeq" id="WP_091115125.1">
    <property type="nucleotide sequence ID" value="NZ_FOWQ01000009.1"/>
</dbReference>
<dbReference type="SUPFAM" id="SSF47203">
    <property type="entry name" value="Acyl-CoA dehydrogenase C-terminal domain-like"/>
    <property type="match status" value="1"/>
</dbReference>
<sequence length="335" mass="33855">MDFDLSDDQRDAAAGARAFFTGSVSTAAARAALEGTAAPAPGREALADIGFLGITVPESAGGAGGSVLDLAVVAEQAGAVLAAPSLVTAARAAVLLESAPDLAAQLADGSTAIAVLDGPVTGSAPSIDAADATLFLGLDGGTLVAGEGVVVPGRPLDATRGLASVRLTTRRVLAEDAGERWARARAVGAVVLAAEDLGAADRAVQLGVAYAKEREAFGRLIGSYQAVKHMLVDAWVGVEQLRSLVWWAAWAADAAPADAAPAELPLAAAAAKAYAAEALERAAETLVQVHGGIGFTWEHDAHLYWRRAKVDRLLLGDAGEHHDTVARLAVAGALG</sequence>
<evidence type="ECO:0000313" key="8">
    <source>
        <dbReference type="EMBL" id="SFP86804.1"/>
    </source>
</evidence>
<protein>
    <submittedName>
        <fullName evidence="8">Acyl-CoA dehydrogenase</fullName>
    </submittedName>
</protein>
<keyword evidence="3" id="KW-0285">Flavoprotein</keyword>
<dbReference type="AlphaFoldDB" id="A0A1I5TUS9"/>
<dbReference type="PANTHER" id="PTHR43884:SF20">
    <property type="entry name" value="ACYL-COA DEHYDROGENASE FADE28"/>
    <property type="match status" value="1"/>
</dbReference>
<dbReference type="PANTHER" id="PTHR43884">
    <property type="entry name" value="ACYL-COA DEHYDROGENASE"/>
    <property type="match status" value="1"/>
</dbReference>
<dbReference type="GO" id="GO:0050660">
    <property type="term" value="F:flavin adenine dinucleotide binding"/>
    <property type="evidence" value="ECO:0007669"/>
    <property type="project" value="InterPro"/>
</dbReference>
<feature type="domain" description="Acyl-CoA dehydrogenase/oxidase C-terminal" evidence="6">
    <location>
        <begin position="187"/>
        <end position="327"/>
    </location>
</feature>
<dbReference type="Gene3D" id="1.10.540.10">
    <property type="entry name" value="Acyl-CoA dehydrogenase/oxidase, N-terminal domain"/>
    <property type="match status" value="1"/>
</dbReference>
<reference evidence="9" key="1">
    <citation type="submission" date="2016-10" db="EMBL/GenBank/DDBJ databases">
        <authorList>
            <person name="Varghese N."/>
            <person name="Submissions S."/>
        </authorList>
    </citation>
    <scope>NUCLEOTIDE SEQUENCE [LARGE SCALE GENOMIC DNA]</scope>
    <source>
        <strain evidence="9">DSM 44208</strain>
    </source>
</reference>
<dbReference type="Pfam" id="PF02771">
    <property type="entry name" value="Acyl-CoA_dh_N"/>
    <property type="match status" value="1"/>
</dbReference>
<keyword evidence="4" id="KW-0274">FAD</keyword>
<dbReference type="SUPFAM" id="SSF56645">
    <property type="entry name" value="Acyl-CoA dehydrogenase NM domain-like"/>
    <property type="match status" value="1"/>
</dbReference>
<dbReference type="Proteomes" id="UP000198857">
    <property type="component" value="Unassembled WGS sequence"/>
</dbReference>
<accession>A0A1I5TUS9</accession>
<comment type="similarity">
    <text evidence="2">Belongs to the acyl-CoA dehydrogenase family.</text>
</comment>
<dbReference type="EMBL" id="FOWQ01000009">
    <property type="protein sequence ID" value="SFP86804.1"/>
    <property type="molecule type" value="Genomic_DNA"/>
</dbReference>
<evidence type="ECO:0000256" key="1">
    <source>
        <dbReference type="ARBA" id="ARBA00001974"/>
    </source>
</evidence>
<dbReference type="InterPro" id="IPR013786">
    <property type="entry name" value="AcylCoA_DH/ox_N"/>
</dbReference>
<proteinExistence type="inferred from homology"/>
<evidence type="ECO:0000259" key="7">
    <source>
        <dbReference type="Pfam" id="PF02771"/>
    </source>
</evidence>
<evidence type="ECO:0000256" key="5">
    <source>
        <dbReference type="ARBA" id="ARBA00023002"/>
    </source>
</evidence>
<dbReference type="OrthoDB" id="8677713at2"/>
<dbReference type="InterPro" id="IPR009075">
    <property type="entry name" value="AcylCo_DH/oxidase_C"/>
</dbReference>
<dbReference type="InterPro" id="IPR009100">
    <property type="entry name" value="AcylCoA_DH/oxidase_NM_dom_sf"/>
</dbReference>
<evidence type="ECO:0000256" key="4">
    <source>
        <dbReference type="ARBA" id="ARBA00022827"/>
    </source>
</evidence>
<evidence type="ECO:0000256" key="2">
    <source>
        <dbReference type="ARBA" id="ARBA00009347"/>
    </source>
</evidence>
<comment type="cofactor">
    <cofactor evidence="1">
        <name>FAD</name>
        <dbReference type="ChEBI" id="CHEBI:57692"/>
    </cofactor>
</comment>
<feature type="domain" description="Acyl-CoA dehydrogenase/oxidase N-terminal" evidence="7">
    <location>
        <begin position="6"/>
        <end position="90"/>
    </location>
</feature>
<name>A0A1I5TUS9_9ACTN</name>
<gene>
    <name evidence="8" type="ORF">SAMN05660464_4528</name>
</gene>
<keyword evidence="5" id="KW-0560">Oxidoreductase</keyword>
<dbReference type="InterPro" id="IPR036250">
    <property type="entry name" value="AcylCo_DH-like_C"/>
</dbReference>
<dbReference type="Gene3D" id="1.20.140.10">
    <property type="entry name" value="Butyryl-CoA Dehydrogenase, subunit A, domain 3"/>
    <property type="match status" value="1"/>
</dbReference>
<dbReference type="InterPro" id="IPR037069">
    <property type="entry name" value="AcylCoA_DH/ox_N_sf"/>
</dbReference>
<dbReference type="GO" id="GO:0003995">
    <property type="term" value="F:acyl-CoA dehydrogenase activity"/>
    <property type="evidence" value="ECO:0007669"/>
    <property type="project" value="TreeGrafter"/>
</dbReference>
<evidence type="ECO:0000313" key="9">
    <source>
        <dbReference type="Proteomes" id="UP000198857"/>
    </source>
</evidence>
<keyword evidence="9" id="KW-1185">Reference proteome</keyword>